<sequence length="115" mass="13291">MSLHRLFTTDDDASSVYSRLSDTPKSAQSPVPLIMQDLPDIQPLDHQIYLARGSTIALETTRARLHPEGNVRVLYVIQQLRNALHQSREREARAEFEWKRQWNVPRIGGSSVRWI</sequence>
<evidence type="ECO:0000313" key="2">
    <source>
        <dbReference type="EMBL" id="KAF9890693.1"/>
    </source>
</evidence>
<dbReference type="EMBL" id="VCAU01000024">
    <property type="protein sequence ID" value="KAF9890693.1"/>
    <property type="molecule type" value="Genomic_DNA"/>
</dbReference>
<comment type="caution">
    <text evidence="2">The sequence shown here is derived from an EMBL/GenBank/DDBJ whole genome shotgun (WGS) entry which is preliminary data.</text>
</comment>
<feature type="region of interest" description="Disordered" evidence="1">
    <location>
        <begin position="1"/>
        <end position="29"/>
    </location>
</feature>
<reference evidence="2" key="1">
    <citation type="journal article" date="2019" name="Beilstein J. Org. Chem.">
        <title>Nanangenines: drimane sesquiterpenoids as the dominant metabolite cohort of a novel Australian fungus, Aspergillus nanangensis.</title>
        <authorList>
            <person name="Lacey H.J."/>
            <person name="Gilchrist C.L.M."/>
            <person name="Crombie A."/>
            <person name="Kalaitzis J.A."/>
            <person name="Vuong D."/>
            <person name="Rutledge P.J."/>
            <person name="Turner P."/>
            <person name="Pitt J.I."/>
            <person name="Lacey E."/>
            <person name="Chooi Y.H."/>
            <person name="Piggott A.M."/>
        </authorList>
    </citation>
    <scope>NUCLEOTIDE SEQUENCE</scope>
    <source>
        <strain evidence="2">MST-FP2251</strain>
    </source>
</reference>
<accession>A0AAD4CQS5</accession>
<feature type="compositionally biased region" description="Polar residues" evidence="1">
    <location>
        <begin position="15"/>
        <end position="29"/>
    </location>
</feature>
<gene>
    <name evidence="2" type="ORF">FE257_005559</name>
</gene>
<name>A0AAD4CQS5_ASPNN</name>
<dbReference type="Proteomes" id="UP001194746">
    <property type="component" value="Unassembled WGS sequence"/>
</dbReference>
<dbReference type="AlphaFoldDB" id="A0AAD4CQS5"/>
<keyword evidence="3" id="KW-1185">Reference proteome</keyword>
<organism evidence="2 3">
    <name type="scientific">Aspergillus nanangensis</name>
    <dbReference type="NCBI Taxonomy" id="2582783"/>
    <lineage>
        <taxon>Eukaryota</taxon>
        <taxon>Fungi</taxon>
        <taxon>Dikarya</taxon>
        <taxon>Ascomycota</taxon>
        <taxon>Pezizomycotina</taxon>
        <taxon>Eurotiomycetes</taxon>
        <taxon>Eurotiomycetidae</taxon>
        <taxon>Eurotiales</taxon>
        <taxon>Aspergillaceae</taxon>
        <taxon>Aspergillus</taxon>
        <taxon>Aspergillus subgen. Circumdati</taxon>
    </lineage>
</organism>
<protein>
    <submittedName>
        <fullName evidence="2">Uncharacterized protein</fullName>
    </submittedName>
</protein>
<proteinExistence type="predicted"/>
<evidence type="ECO:0000256" key="1">
    <source>
        <dbReference type="SAM" id="MobiDB-lite"/>
    </source>
</evidence>
<reference evidence="2" key="2">
    <citation type="submission" date="2020-02" db="EMBL/GenBank/DDBJ databases">
        <authorList>
            <person name="Gilchrist C.L.M."/>
            <person name="Chooi Y.-H."/>
        </authorList>
    </citation>
    <scope>NUCLEOTIDE SEQUENCE</scope>
    <source>
        <strain evidence="2">MST-FP2251</strain>
    </source>
</reference>
<evidence type="ECO:0000313" key="3">
    <source>
        <dbReference type="Proteomes" id="UP001194746"/>
    </source>
</evidence>